<feature type="compositionally biased region" description="Acidic residues" evidence="1">
    <location>
        <begin position="206"/>
        <end position="223"/>
    </location>
</feature>
<evidence type="ECO:0000313" key="3">
    <source>
        <dbReference type="EMBL" id="AYO40964.1"/>
    </source>
</evidence>
<reference evidence="3 4" key="1">
    <citation type="submission" date="2018-10" db="EMBL/GenBank/DDBJ databases">
        <title>Complete genome sequence of Malassezia restricta CBS 7877.</title>
        <authorList>
            <person name="Morand S.C."/>
            <person name="Bertignac M."/>
            <person name="Iltis A."/>
            <person name="Kolder I."/>
            <person name="Pirovano W."/>
            <person name="Jourdain R."/>
            <person name="Clavaud C."/>
        </authorList>
    </citation>
    <scope>NUCLEOTIDE SEQUENCE [LARGE SCALE GENOMIC DNA]</scope>
    <source>
        <strain evidence="3 4">CBS 7877</strain>
    </source>
</reference>
<dbReference type="OrthoDB" id="273345at2759"/>
<accession>A0A3G2RZ19</accession>
<feature type="compositionally biased region" description="Low complexity" evidence="1">
    <location>
        <begin position="37"/>
        <end position="47"/>
    </location>
</feature>
<dbReference type="GO" id="GO:0070042">
    <property type="term" value="F:rRNA (uridine-N3-)-methyltransferase activity"/>
    <property type="evidence" value="ECO:0007669"/>
    <property type="project" value="InterPro"/>
</dbReference>
<feature type="domain" description="25S rRNA (uridine-N(3))-methyltransferase BMT5-like" evidence="2">
    <location>
        <begin position="60"/>
        <end position="312"/>
    </location>
</feature>
<name>A0A3G2RZ19_MALR7</name>
<feature type="region of interest" description="Disordered" evidence="1">
    <location>
        <begin position="197"/>
        <end position="231"/>
    </location>
</feature>
<keyword evidence="4" id="KW-1185">Reference proteome</keyword>
<dbReference type="GO" id="GO:0005737">
    <property type="term" value="C:cytoplasm"/>
    <property type="evidence" value="ECO:0007669"/>
    <property type="project" value="TreeGrafter"/>
</dbReference>
<proteinExistence type="predicted"/>
<dbReference type="PANTHER" id="PTHR11538">
    <property type="entry name" value="PHENYLALANYL-TRNA SYNTHETASE"/>
    <property type="match status" value="1"/>
</dbReference>
<dbReference type="Pfam" id="PF10354">
    <property type="entry name" value="BMT5-like"/>
    <property type="match status" value="1"/>
</dbReference>
<evidence type="ECO:0000259" key="2">
    <source>
        <dbReference type="Pfam" id="PF10354"/>
    </source>
</evidence>
<evidence type="ECO:0000313" key="4">
    <source>
        <dbReference type="Proteomes" id="UP000269793"/>
    </source>
</evidence>
<dbReference type="GO" id="GO:0070475">
    <property type="term" value="P:rRNA base methylation"/>
    <property type="evidence" value="ECO:0007669"/>
    <property type="project" value="InterPro"/>
</dbReference>
<dbReference type="Proteomes" id="UP000269793">
    <property type="component" value="Chromosome I"/>
</dbReference>
<gene>
    <name evidence="3" type="ORF">DNF11_0014</name>
</gene>
<dbReference type="AlphaFoldDB" id="A0A3G2RZ19"/>
<dbReference type="PANTHER" id="PTHR11538:SF26">
    <property type="entry name" value="FERREDOXIN-FOLD ANTICODON-BINDING DOMAIN-CONTAINING PROTEIN 1"/>
    <property type="match status" value="1"/>
</dbReference>
<organism evidence="3 4">
    <name type="scientific">Malassezia restricta (strain ATCC 96810 / NBRC 103918 / CBS 7877)</name>
    <name type="common">Seborrheic dermatitis infection agent</name>
    <dbReference type="NCBI Taxonomy" id="425264"/>
    <lineage>
        <taxon>Eukaryota</taxon>
        <taxon>Fungi</taxon>
        <taxon>Dikarya</taxon>
        <taxon>Basidiomycota</taxon>
        <taxon>Ustilaginomycotina</taxon>
        <taxon>Malasseziomycetes</taxon>
        <taxon>Malasseziales</taxon>
        <taxon>Malasseziaceae</taxon>
        <taxon>Malassezia</taxon>
    </lineage>
</organism>
<evidence type="ECO:0000256" key="1">
    <source>
        <dbReference type="SAM" id="MobiDB-lite"/>
    </source>
</evidence>
<sequence length="335" mass="37359">MAKRGKGKLRTALANHTARSQQRAYKKKRELERGSKAKSAPSSSVPKRTVQPFLRDDTILLVGEGNFSFTLALLSAPYHHPPHRILATSYDSEEEVYKKYPDARDIIHQIRQMSGAHASRILAFNVDAGALHKCDAVTGTNKSDQRRWSKVWFGFPHVGAGHKDEHRNVLANQLLILRFLISVAPYLTEGPLPEAIQGRKRRAASEDDEDDEEPIEAADDEPDVSATSVPPRRQGSVLITIRNVVPYTLWNIPMLGKRLRDVLQPIAASAPSPPKGIRAPTVSDVDKNGAQYVLWRSFEFVPSDWPGYSHRRTVGFVEGLNPLSLRSKDNHLGAM</sequence>
<dbReference type="STRING" id="425264.A0A3G2RZ19"/>
<feature type="region of interest" description="Disordered" evidence="1">
    <location>
        <begin position="1"/>
        <end position="48"/>
    </location>
</feature>
<dbReference type="VEuPathDB" id="FungiDB:DNF11_0014"/>
<protein>
    <recommendedName>
        <fullName evidence="2">25S rRNA (uridine-N(3))-methyltransferase BMT5-like domain-containing protein</fullName>
    </recommendedName>
</protein>
<dbReference type="InterPro" id="IPR019446">
    <property type="entry name" value="BMT5-like"/>
</dbReference>
<dbReference type="EMBL" id="CP033148">
    <property type="protein sequence ID" value="AYO40964.1"/>
    <property type="molecule type" value="Genomic_DNA"/>
</dbReference>